<dbReference type="InterPro" id="IPR024344">
    <property type="entry name" value="MDMPI_metal-binding"/>
</dbReference>
<protein>
    <recommendedName>
        <fullName evidence="1">Mycothiol-dependent maleylpyruvate isomerase metal-binding domain-containing protein</fullName>
    </recommendedName>
</protein>
<dbReference type="EMBL" id="CP015453">
    <property type="protein sequence ID" value="AWH96797.1"/>
    <property type="molecule type" value="Genomic_DNA"/>
</dbReference>
<keyword evidence="3" id="KW-1185">Reference proteome</keyword>
<dbReference type="Gene3D" id="1.20.120.450">
    <property type="entry name" value="dinb family like domain"/>
    <property type="match status" value="1"/>
</dbReference>
<organism evidence="2 3">
    <name type="scientific">Dietzia psychralcaliphila</name>
    <dbReference type="NCBI Taxonomy" id="139021"/>
    <lineage>
        <taxon>Bacteria</taxon>
        <taxon>Bacillati</taxon>
        <taxon>Actinomycetota</taxon>
        <taxon>Actinomycetes</taxon>
        <taxon>Mycobacteriales</taxon>
        <taxon>Dietziaceae</taxon>
        <taxon>Dietzia</taxon>
    </lineage>
</organism>
<dbReference type="Proteomes" id="UP000244903">
    <property type="component" value="Chromosome"/>
</dbReference>
<dbReference type="GO" id="GO:0046872">
    <property type="term" value="F:metal ion binding"/>
    <property type="evidence" value="ECO:0007669"/>
    <property type="project" value="InterPro"/>
</dbReference>
<evidence type="ECO:0000313" key="3">
    <source>
        <dbReference type="Proteomes" id="UP000244903"/>
    </source>
</evidence>
<dbReference type="InterPro" id="IPR034660">
    <property type="entry name" value="DinB/YfiT-like"/>
</dbReference>
<sequence length="188" mass="20280">MTTNPLPDTHLAVLDAATALFGRALAGGLDGDCEACPGWTRRDCANHVLGGGLRYAAYFPRLPESEIAWTRTTDHAGEKPVPALYRTSAGLRKELAGAPDADAPVPHRLAEIPVRDLLALRVVELLVHAHDLDPSTWDSPEAEELAGWCLDHAREVLELMRSFDVLAEARAVPIGADPRARLLALSGR</sequence>
<proteinExistence type="predicted"/>
<dbReference type="SUPFAM" id="SSF109854">
    <property type="entry name" value="DinB/YfiT-like putative metalloenzymes"/>
    <property type="match status" value="1"/>
</dbReference>
<evidence type="ECO:0000259" key="1">
    <source>
        <dbReference type="Pfam" id="PF11716"/>
    </source>
</evidence>
<dbReference type="Pfam" id="PF11716">
    <property type="entry name" value="MDMPI_N"/>
    <property type="match status" value="1"/>
</dbReference>
<name>A0AAD0JUB1_9ACTN</name>
<reference evidence="2 3" key="1">
    <citation type="submission" date="2016-04" db="EMBL/GenBank/DDBJ databases">
        <title>Complete genome sequence of the haloalkaliphilic hydrocarbon-degrading bacterium Dietzia psychralcaliphila ILA-1T, isolated from a drain of a fish product-processing plant.</title>
        <authorList>
            <person name="Zhao J."/>
            <person name="Hu B."/>
            <person name="Geng S."/>
            <person name="Nie Y."/>
            <person name="Tang Y."/>
        </authorList>
    </citation>
    <scope>NUCLEOTIDE SEQUENCE [LARGE SCALE GENOMIC DNA]</scope>
    <source>
        <strain evidence="2 3">ILA-1</strain>
    </source>
</reference>
<gene>
    <name evidence="2" type="ORF">A6048_16350</name>
</gene>
<accession>A0AAD0JUB1</accession>
<feature type="domain" description="Mycothiol-dependent maleylpyruvate isomerase metal-binding" evidence="1">
    <location>
        <begin position="15"/>
        <end position="132"/>
    </location>
</feature>
<dbReference type="RefSeq" id="WP_107746918.1">
    <property type="nucleotide sequence ID" value="NZ_CP015453.1"/>
</dbReference>
<dbReference type="AlphaFoldDB" id="A0AAD0JUB1"/>
<dbReference type="KEGG" id="dpc:A6048_16350"/>
<evidence type="ECO:0000313" key="2">
    <source>
        <dbReference type="EMBL" id="AWH96797.1"/>
    </source>
</evidence>